<organism evidence="7 8">
    <name type="scientific">Trichonephila inaurata madagascariensis</name>
    <dbReference type="NCBI Taxonomy" id="2747483"/>
    <lineage>
        <taxon>Eukaryota</taxon>
        <taxon>Metazoa</taxon>
        <taxon>Ecdysozoa</taxon>
        <taxon>Arthropoda</taxon>
        <taxon>Chelicerata</taxon>
        <taxon>Arachnida</taxon>
        <taxon>Araneae</taxon>
        <taxon>Araneomorphae</taxon>
        <taxon>Entelegynae</taxon>
        <taxon>Araneoidea</taxon>
        <taxon>Nephilidae</taxon>
        <taxon>Trichonephila</taxon>
        <taxon>Trichonephila inaurata</taxon>
    </lineage>
</organism>
<evidence type="ECO:0000313" key="7">
    <source>
        <dbReference type="EMBL" id="GFY72066.1"/>
    </source>
</evidence>
<evidence type="ECO:0000256" key="1">
    <source>
        <dbReference type="ARBA" id="ARBA00004123"/>
    </source>
</evidence>
<feature type="compositionally biased region" description="Basic and acidic residues" evidence="6">
    <location>
        <begin position="35"/>
        <end position="76"/>
    </location>
</feature>
<reference evidence="7" key="1">
    <citation type="submission" date="2020-08" db="EMBL/GenBank/DDBJ databases">
        <title>Multicomponent nature underlies the extraordinary mechanical properties of spider dragline silk.</title>
        <authorList>
            <person name="Kono N."/>
            <person name="Nakamura H."/>
            <person name="Mori M."/>
            <person name="Yoshida Y."/>
            <person name="Ohtoshi R."/>
            <person name="Malay A.D."/>
            <person name="Moran D.A.P."/>
            <person name="Tomita M."/>
            <person name="Numata K."/>
            <person name="Arakawa K."/>
        </authorList>
    </citation>
    <scope>NUCLEOTIDE SEQUENCE</scope>
</reference>
<evidence type="ECO:0000313" key="8">
    <source>
        <dbReference type="Proteomes" id="UP000886998"/>
    </source>
</evidence>
<feature type="compositionally biased region" description="Basic and acidic residues" evidence="6">
    <location>
        <begin position="94"/>
        <end position="103"/>
    </location>
</feature>
<evidence type="ECO:0000256" key="4">
    <source>
        <dbReference type="ARBA" id="ARBA00023163"/>
    </source>
</evidence>
<dbReference type="InterPro" id="IPR019340">
    <property type="entry name" value="Histone_AcTrfase_su3"/>
</dbReference>
<comment type="similarity">
    <text evidence="2">Belongs to the NGG1 family.</text>
</comment>
<feature type="region of interest" description="Disordered" evidence="6">
    <location>
        <begin position="13"/>
        <end position="105"/>
    </location>
</feature>
<dbReference type="GO" id="GO:0003713">
    <property type="term" value="F:transcription coactivator activity"/>
    <property type="evidence" value="ECO:0007669"/>
    <property type="project" value="TreeGrafter"/>
</dbReference>
<sequence length="245" mass="28259">MDDLHTVQFELEEKSISAIRKRKQPENKISSLETLHSKKDKETVHSRKDKRSRSTDSIENKNSDERLPKKSKDSPNKAHSSSNLHKSKYIPPDPHQEIPKPLKNDAPSRFWSFVEPYCADITQDTIRFIEDMIVPQESDKEYQEIPELGKHYSETWPLEDLKEEIIEGSKSVENNKGLFSDSAHDRTEIERILKLGEDESSSMEDKDEASLYDKLVNSLVSENLMTHSDNIMTDDCDGCTDVYDD</sequence>
<dbReference type="OrthoDB" id="1232at2759"/>
<gene>
    <name evidence="7" type="primary">tada3</name>
    <name evidence="7" type="ORF">TNIN_87361</name>
</gene>
<dbReference type="AlphaFoldDB" id="A0A8X7CLH6"/>
<name>A0A8X7CLH6_9ARAC</name>
<proteinExistence type="inferred from homology"/>
<keyword evidence="5" id="KW-0539">Nucleus</keyword>
<dbReference type="PANTHER" id="PTHR13556">
    <property type="entry name" value="TRANSCRIPTIONAL ADAPTER 3-RELATED"/>
    <property type="match status" value="1"/>
</dbReference>
<dbReference type="GO" id="GO:0005634">
    <property type="term" value="C:nucleus"/>
    <property type="evidence" value="ECO:0007669"/>
    <property type="project" value="UniProtKB-SubCell"/>
</dbReference>
<dbReference type="PANTHER" id="PTHR13556:SF2">
    <property type="entry name" value="TRANSCRIPTIONAL ADAPTER 3"/>
    <property type="match status" value="1"/>
</dbReference>
<dbReference type="Proteomes" id="UP000886998">
    <property type="component" value="Unassembled WGS sequence"/>
</dbReference>
<comment type="caution">
    <text evidence="7">The sequence shown here is derived from an EMBL/GenBank/DDBJ whole genome shotgun (WGS) entry which is preliminary data.</text>
</comment>
<dbReference type="GO" id="GO:0000124">
    <property type="term" value="C:SAGA complex"/>
    <property type="evidence" value="ECO:0007669"/>
    <property type="project" value="TreeGrafter"/>
</dbReference>
<keyword evidence="3" id="KW-0805">Transcription regulation</keyword>
<protein>
    <submittedName>
        <fullName evidence="7">Transcriptional adapter 3</fullName>
    </submittedName>
</protein>
<evidence type="ECO:0000256" key="6">
    <source>
        <dbReference type="SAM" id="MobiDB-lite"/>
    </source>
</evidence>
<evidence type="ECO:0000256" key="2">
    <source>
        <dbReference type="ARBA" id="ARBA00005330"/>
    </source>
</evidence>
<keyword evidence="4" id="KW-0804">Transcription</keyword>
<accession>A0A8X7CLH6</accession>
<dbReference type="GO" id="GO:0006357">
    <property type="term" value="P:regulation of transcription by RNA polymerase II"/>
    <property type="evidence" value="ECO:0007669"/>
    <property type="project" value="TreeGrafter"/>
</dbReference>
<evidence type="ECO:0000256" key="3">
    <source>
        <dbReference type="ARBA" id="ARBA00023015"/>
    </source>
</evidence>
<comment type="subcellular location">
    <subcellularLocation>
        <location evidence="1">Nucleus</location>
    </subcellularLocation>
</comment>
<dbReference type="EMBL" id="BMAV01019239">
    <property type="protein sequence ID" value="GFY72066.1"/>
    <property type="molecule type" value="Genomic_DNA"/>
</dbReference>
<keyword evidence="8" id="KW-1185">Reference proteome</keyword>
<evidence type="ECO:0000256" key="5">
    <source>
        <dbReference type="ARBA" id="ARBA00023242"/>
    </source>
</evidence>